<organism evidence="1 2">
    <name type="scientific">Parelaphostrongylus tenuis</name>
    <name type="common">Meningeal worm</name>
    <dbReference type="NCBI Taxonomy" id="148309"/>
    <lineage>
        <taxon>Eukaryota</taxon>
        <taxon>Metazoa</taxon>
        <taxon>Ecdysozoa</taxon>
        <taxon>Nematoda</taxon>
        <taxon>Chromadorea</taxon>
        <taxon>Rhabditida</taxon>
        <taxon>Rhabditina</taxon>
        <taxon>Rhabditomorpha</taxon>
        <taxon>Strongyloidea</taxon>
        <taxon>Metastrongylidae</taxon>
        <taxon>Parelaphostrongylus</taxon>
    </lineage>
</organism>
<dbReference type="Proteomes" id="UP001196413">
    <property type="component" value="Unassembled WGS sequence"/>
</dbReference>
<name>A0AAD5WIG5_PARTN</name>
<sequence>MDTINRCIIIDSTVTGICVKTMATRQCMEADKSMITPVPGDHTSISGTLTTTNIIMANWSRMMWQNVLDRAIQMLASDPLGSHFLSARAVVGGN</sequence>
<evidence type="ECO:0000313" key="1">
    <source>
        <dbReference type="EMBL" id="KAJ1371060.1"/>
    </source>
</evidence>
<dbReference type="AlphaFoldDB" id="A0AAD5WIG5"/>
<evidence type="ECO:0000313" key="2">
    <source>
        <dbReference type="Proteomes" id="UP001196413"/>
    </source>
</evidence>
<accession>A0AAD5WIG5</accession>
<gene>
    <name evidence="1" type="ORF">KIN20_032931</name>
</gene>
<keyword evidence="2" id="KW-1185">Reference proteome</keyword>
<reference evidence="1" key="1">
    <citation type="submission" date="2021-06" db="EMBL/GenBank/DDBJ databases">
        <title>Parelaphostrongylus tenuis whole genome reference sequence.</title>
        <authorList>
            <person name="Garwood T.J."/>
            <person name="Larsen P.A."/>
            <person name="Fountain-Jones N.M."/>
            <person name="Garbe J.R."/>
            <person name="Macchietto M.G."/>
            <person name="Kania S.A."/>
            <person name="Gerhold R.W."/>
            <person name="Richards J.E."/>
            <person name="Wolf T.M."/>
        </authorList>
    </citation>
    <scope>NUCLEOTIDE SEQUENCE</scope>
    <source>
        <strain evidence="1">MNPRO001-30</strain>
        <tissue evidence="1">Meninges</tissue>
    </source>
</reference>
<dbReference type="EMBL" id="JAHQIW010006896">
    <property type="protein sequence ID" value="KAJ1371060.1"/>
    <property type="molecule type" value="Genomic_DNA"/>
</dbReference>
<protein>
    <submittedName>
        <fullName evidence="1">Uncharacterized protein</fullName>
    </submittedName>
</protein>
<comment type="caution">
    <text evidence="1">The sequence shown here is derived from an EMBL/GenBank/DDBJ whole genome shotgun (WGS) entry which is preliminary data.</text>
</comment>
<proteinExistence type="predicted"/>